<accession>A0ABT7PHQ0</accession>
<evidence type="ECO:0000256" key="1">
    <source>
        <dbReference type="ARBA" id="ARBA00008558"/>
    </source>
</evidence>
<dbReference type="Pfam" id="PF07221">
    <property type="entry name" value="GlcNAc_2-epim"/>
    <property type="match status" value="1"/>
</dbReference>
<dbReference type="Gene3D" id="1.50.10.10">
    <property type="match status" value="1"/>
</dbReference>
<dbReference type="EMBL" id="JASZZN010000007">
    <property type="protein sequence ID" value="MDM4016029.1"/>
    <property type="molecule type" value="Genomic_DNA"/>
</dbReference>
<evidence type="ECO:0000313" key="3">
    <source>
        <dbReference type="EMBL" id="MDM4016029.1"/>
    </source>
</evidence>
<comment type="caution">
    <text evidence="3">The sequence shown here is derived from an EMBL/GenBank/DDBJ whole genome shotgun (WGS) entry which is preliminary data.</text>
</comment>
<dbReference type="SUPFAM" id="SSF48208">
    <property type="entry name" value="Six-hairpin glycosidases"/>
    <property type="match status" value="1"/>
</dbReference>
<comment type="similarity">
    <text evidence="1">Belongs to the N-acylglucosamine 2-epimerase family.</text>
</comment>
<dbReference type="InterPro" id="IPR008928">
    <property type="entry name" value="6-hairpin_glycosidase_sf"/>
</dbReference>
<sequence>MKFDAERLNALITTYRLGLFEDTLPFWISHAVDHEHGGFMTCLDRDGTVIDTDKGVWQQGRFVWLLGELYNNVHQHRPWLELAQDGARFLEEYCVDRSDGRMWFQVTRDGKPIRKRRYAFSESFAAIAFGELAQATGEKRYANQAISCFERFVKHHTKRNQAESKFTAVRPTKSLAFPMITIATARQLLDSIGYAKADHWITRSLDEIFRHFLKAEIRCVMETVGENGDIIDHFEGRTLNPGHAIEAAWFVMREGELRQDQELIATGCRMLDWMWQRGWDQMHGGILYFVDVNGLPVQEYWHDMKFWWPQCEAIIATLMAYRLTGDAKYATWHGQIHDWFHQHFPDADSGECFGYLHRDGTQSSRIKGNLWKGPFHIPRMQLMCLQMLQPDFKR</sequence>
<proteinExistence type="inferred from homology"/>
<organism evidence="3 4">
    <name type="scientific">Roseiconus lacunae</name>
    <dbReference type="NCBI Taxonomy" id="2605694"/>
    <lineage>
        <taxon>Bacteria</taxon>
        <taxon>Pseudomonadati</taxon>
        <taxon>Planctomycetota</taxon>
        <taxon>Planctomycetia</taxon>
        <taxon>Pirellulales</taxon>
        <taxon>Pirellulaceae</taxon>
        <taxon>Roseiconus</taxon>
    </lineage>
</organism>
<evidence type="ECO:0000256" key="2">
    <source>
        <dbReference type="ARBA" id="ARBA00023235"/>
    </source>
</evidence>
<reference evidence="3 4" key="1">
    <citation type="submission" date="2023-06" db="EMBL/GenBank/DDBJ databases">
        <title>Roseiconus lacunae JC819 isolated from Gulf of Mannar region, Tamil Nadu.</title>
        <authorList>
            <person name="Pk S."/>
            <person name="Ch S."/>
            <person name="Ch V.R."/>
        </authorList>
    </citation>
    <scope>NUCLEOTIDE SEQUENCE [LARGE SCALE GENOMIC DNA]</scope>
    <source>
        <strain evidence="3 4">JC819</strain>
    </source>
</reference>
<keyword evidence="4" id="KW-1185">Reference proteome</keyword>
<dbReference type="RefSeq" id="WP_230776364.1">
    <property type="nucleotide sequence ID" value="NZ_JAJMQV010000085.1"/>
</dbReference>
<dbReference type="Proteomes" id="UP001239462">
    <property type="component" value="Unassembled WGS sequence"/>
</dbReference>
<dbReference type="InterPro" id="IPR010819">
    <property type="entry name" value="AGE/CE"/>
</dbReference>
<dbReference type="PANTHER" id="PTHR15108">
    <property type="entry name" value="N-ACYLGLUCOSAMINE-2-EPIMERASE"/>
    <property type="match status" value="1"/>
</dbReference>
<protein>
    <submittedName>
        <fullName evidence="3">AGE family epimerase/isomerase</fullName>
    </submittedName>
</protein>
<evidence type="ECO:0000313" key="4">
    <source>
        <dbReference type="Proteomes" id="UP001239462"/>
    </source>
</evidence>
<keyword evidence="2" id="KW-0413">Isomerase</keyword>
<name>A0ABT7PHQ0_9BACT</name>
<dbReference type="InterPro" id="IPR012341">
    <property type="entry name" value="6hp_glycosidase-like_sf"/>
</dbReference>
<gene>
    <name evidence="3" type="ORF">QTN89_11345</name>
</gene>